<dbReference type="PANTHER" id="PTHR43000">
    <property type="entry name" value="DTDP-D-GLUCOSE 4,6-DEHYDRATASE-RELATED"/>
    <property type="match status" value="1"/>
</dbReference>
<dbReference type="SUPFAM" id="SSF51735">
    <property type="entry name" value="NAD(P)-binding Rossmann-fold domains"/>
    <property type="match status" value="1"/>
</dbReference>
<dbReference type="AlphaFoldDB" id="A9WCH1"/>
<keyword evidence="3" id="KW-1185">Reference proteome</keyword>
<evidence type="ECO:0000313" key="3">
    <source>
        <dbReference type="Proteomes" id="UP000002008"/>
    </source>
</evidence>
<reference evidence="3" key="1">
    <citation type="journal article" date="2011" name="BMC Genomics">
        <title>Complete genome sequence of the filamentous anoxygenic phototrophic bacterium Chloroflexus aurantiacus.</title>
        <authorList>
            <person name="Tang K.H."/>
            <person name="Barry K."/>
            <person name="Chertkov O."/>
            <person name="Dalin E."/>
            <person name="Han C.S."/>
            <person name="Hauser L.J."/>
            <person name="Honchak B.M."/>
            <person name="Karbach L.E."/>
            <person name="Land M.L."/>
            <person name="Lapidus A."/>
            <person name="Larimer F.W."/>
            <person name="Mikhailova N."/>
            <person name="Pitluck S."/>
            <person name="Pierson B.K."/>
            <person name="Blankenship R.E."/>
        </authorList>
    </citation>
    <scope>NUCLEOTIDE SEQUENCE [LARGE SCALE GENOMIC DNA]</scope>
    <source>
        <strain evidence="3">ATCC 29366 / DSM 635 / J-10-fl</strain>
    </source>
</reference>
<dbReference type="Proteomes" id="UP000002008">
    <property type="component" value="Chromosome"/>
</dbReference>
<dbReference type="InterPro" id="IPR036291">
    <property type="entry name" value="NAD(P)-bd_dom_sf"/>
</dbReference>
<dbReference type="KEGG" id="cau:Caur_1745"/>
<dbReference type="eggNOG" id="COG0451">
    <property type="taxonomic scope" value="Bacteria"/>
</dbReference>
<dbReference type="EnsemblBacteria" id="ABY34962">
    <property type="protein sequence ID" value="ABY34962"/>
    <property type="gene ID" value="Caur_1745"/>
</dbReference>
<dbReference type="PATRIC" id="fig|324602.8.peg.1987"/>
<proteinExistence type="predicted"/>
<dbReference type="GO" id="GO:0008460">
    <property type="term" value="F:dTDP-glucose 4,6-dehydratase activity"/>
    <property type="evidence" value="ECO:0000318"/>
    <property type="project" value="GO_Central"/>
</dbReference>
<protein>
    <submittedName>
        <fullName evidence="2">NAD-dependent epimerase/dehydratase</fullName>
    </submittedName>
</protein>
<dbReference type="STRING" id="324602.Caur_1745"/>
<name>A9WCH1_CHLAA</name>
<feature type="domain" description="NAD(P)-binding" evidence="1">
    <location>
        <begin position="26"/>
        <end position="349"/>
    </location>
</feature>
<dbReference type="InterPro" id="IPR016040">
    <property type="entry name" value="NAD(P)-bd_dom"/>
</dbReference>
<dbReference type="InParanoid" id="A9WCH1"/>
<dbReference type="EMBL" id="CP000909">
    <property type="protein sequence ID" value="ABY34962.1"/>
    <property type="molecule type" value="Genomic_DNA"/>
</dbReference>
<dbReference type="HOGENOM" id="CLU_007383_1_7_0"/>
<accession>A9WCH1</accession>
<dbReference type="Gene3D" id="3.40.50.720">
    <property type="entry name" value="NAD(P)-binding Rossmann-like Domain"/>
    <property type="match status" value="1"/>
</dbReference>
<organism evidence="2 3">
    <name type="scientific">Chloroflexus aurantiacus (strain ATCC 29366 / DSM 635 / J-10-fl)</name>
    <dbReference type="NCBI Taxonomy" id="324602"/>
    <lineage>
        <taxon>Bacteria</taxon>
        <taxon>Bacillati</taxon>
        <taxon>Chloroflexota</taxon>
        <taxon>Chloroflexia</taxon>
        <taxon>Chloroflexales</taxon>
        <taxon>Chloroflexineae</taxon>
        <taxon>Chloroflexaceae</taxon>
        <taxon>Chloroflexus</taxon>
    </lineage>
</organism>
<sequence>MMKPELKLRRSRLYDTINAMKTSFHLITGGAGFIGCNLADYLLARGEHVTIVDNLSRPRTPLNLAWLQERYGSRLRFVQADIRDAAVMQAVIPGHRVVYHLAGQVAVTTSVQDPRSDFEINALGTLNILEAARLASEPPIVFFASTNKVYGGMETVAVVEDETRYRYRDLPHGVPEHQLLDFHSPYGCSKGAADQYVRDYARIYGLKTVVFRQSCIYGPRQFGVEDQGWAAHFAIAALLNRPITIYGNGKQVRDMLYVDDLIAAYMAALDRIDQVSGRIYNIGGGPQNALSIWAEFGPLLSRLIGREIPVRYGDWRPGDQPVYISDISLAQRDLAWQPQVSVYEGVERMVGWIRDHLDLFR</sequence>
<gene>
    <name evidence="2" type="ordered locus">Caur_1745</name>
</gene>
<evidence type="ECO:0000313" key="2">
    <source>
        <dbReference type="EMBL" id="ABY34962.1"/>
    </source>
</evidence>
<evidence type="ECO:0000259" key="1">
    <source>
        <dbReference type="Pfam" id="PF16363"/>
    </source>
</evidence>
<dbReference type="Pfam" id="PF16363">
    <property type="entry name" value="GDP_Man_Dehyd"/>
    <property type="match status" value="1"/>
</dbReference>